<accession>A0A1G6IJU1</accession>
<reference evidence="2" key="1">
    <citation type="submission" date="2016-09" db="EMBL/GenBank/DDBJ databases">
        <authorList>
            <person name="Varghese N."/>
            <person name="Submissions S."/>
        </authorList>
    </citation>
    <scope>NUCLEOTIDE SEQUENCE [LARGE SCALE GENOMIC DNA]</scope>
    <source>
        <strain evidence="2">ANC 4667</strain>
    </source>
</reference>
<name>A0A1G6IJU1_9GAMM</name>
<keyword evidence="2" id="KW-1185">Reference proteome</keyword>
<protein>
    <recommendedName>
        <fullName evidence="3">Transcriptional regulator, AlpA family</fullName>
    </recommendedName>
</protein>
<dbReference type="RefSeq" id="WP_092819298.1">
    <property type="nucleotide sequence ID" value="NZ_BAABKJ010000004.1"/>
</dbReference>
<sequence length="78" mass="9093">MISNTAFDIVVNGIVLKPLRLKKKEVCDYLEFSVEQLRKVSMNDESFPRPIKTGSTRQSGVYYDFNEITVWKEKNYGK</sequence>
<dbReference type="STRING" id="1226327.SAMN05421732_10351"/>
<dbReference type="OrthoDB" id="6697886at2"/>
<evidence type="ECO:0000313" key="2">
    <source>
        <dbReference type="Proteomes" id="UP000243468"/>
    </source>
</evidence>
<dbReference type="EMBL" id="FMYO01000003">
    <property type="protein sequence ID" value="SDC06680.1"/>
    <property type="molecule type" value="Genomic_DNA"/>
</dbReference>
<gene>
    <name evidence="1" type="ORF">SAMN05421732_10351</name>
</gene>
<dbReference type="Proteomes" id="UP000243468">
    <property type="component" value="Unassembled WGS sequence"/>
</dbReference>
<evidence type="ECO:0008006" key="3">
    <source>
        <dbReference type="Google" id="ProtNLM"/>
    </source>
</evidence>
<evidence type="ECO:0000313" key="1">
    <source>
        <dbReference type="EMBL" id="SDC06680.1"/>
    </source>
</evidence>
<proteinExistence type="predicted"/>
<dbReference type="AlphaFoldDB" id="A0A1G6IJU1"/>
<organism evidence="1 2">
    <name type="scientific">Acinetobacter kookii</name>
    <dbReference type="NCBI Taxonomy" id="1226327"/>
    <lineage>
        <taxon>Bacteria</taxon>
        <taxon>Pseudomonadati</taxon>
        <taxon>Pseudomonadota</taxon>
        <taxon>Gammaproteobacteria</taxon>
        <taxon>Moraxellales</taxon>
        <taxon>Moraxellaceae</taxon>
        <taxon>Acinetobacter</taxon>
    </lineage>
</organism>